<evidence type="ECO:0000259" key="9">
    <source>
        <dbReference type="PROSITE" id="PS51779"/>
    </source>
</evidence>
<protein>
    <recommendedName>
        <fullName evidence="8">Outer membrane protein assembly factor BamA</fullName>
    </recommendedName>
</protein>
<organism evidence="10">
    <name type="scientific">Campylobacter sp. CCS1377</name>
    <dbReference type="NCBI Taxonomy" id="3158229"/>
    <lineage>
        <taxon>Bacteria</taxon>
        <taxon>Pseudomonadati</taxon>
        <taxon>Campylobacterota</taxon>
        <taxon>Epsilonproteobacteria</taxon>
        <taxon>Campylobacterales</taxon>
        <taxon>Campylobacteraceae</taxon>
        <taxon>Campylobacter</taxon>
    </lineage>
</organism>
<sequence>MKKILNLCLLCSISSAAVIKEIRFSNLSYLSAETASQISGLKIGEEIDEAKINQAILNLYNQNYFSDIVVEEKNGILNFKFTEKLTIAKININGIASNDRKQIDQVLGIKKGILYDENSVKDAAEKIKMFYESKGYFDTIVEIEKEKLSNSEGLELTFIVNRGENITIENFYLSGSDKLSYSDIEPAVSNKKREFMGWMWGRNSGELKIFDLENDSSRIADEYMKKGYLDIKVSPAYLKTYTDTYKADLTYYIKEGKPYKIKSISIENPVFSSEENVQKVQDLKSSVGKTINIEKVRQDIKSIETDTANLGYAFVQVIPDIQKNEIDSEASIIFRVIPNEKVFIRNVIISGNSRTADKIIRRELYLTEGNLYHRSDLTDSRNALRRTSYFEDVNIKEERVDDTHMDLIVEVKETSTGTISGGIGYGSSDGLLLNASLSDTNIFGSGIKSSINVDKDDDMLSGRISITNPRVRDSKYSLGGAVYANDYDWDNYYEKSYGFEITAGRLLTRHLSASLTYNLEQSDIYHLSDTLLRSGYKLGKSIKSSIIPALTFNNTDDYYLPRSGIIASTSLEFAGVGGDQQFLSSSSSFNFYQGLEEYIGWDLIYRYKANLYKVWDQGYLPINERFYLGGIRSIRGFESRTVSPKNQWGDEIGGTIAFANSVELSFPLINRIKLRGSVFFDYGMIGKSRIDEIQRYSTGVALEWITPIGPLQLVFAKPLNDKKGDDTNSFEFMLGTRF</sequence>
<proteinExistence type="inferred from homology"/>
<gene>
    <name evidence="10" type="primary">bamA</name>
    <name evidence="10" type="ORF">AAH949_00765</name>
</gene>
<feature type="domain" description="POTRA" evidence="9">
    <location>
        <begin position="17"/>
        <end position="84"/>
    </location>
</feature>
<dbReference type="PANTHER" id="PTHR12815">
    <property type="entry name" value="SORTING AND ASSEMBLY MACHINERY SAMM50 PROTEIN FAMILY MEMBER"/>
    <property type="match status" value="1"/>
</dbReference>
<evidence type="ECO:0000256" key="1">
    <source>
        <dbReference type="ARBA" id="ARBA00004370"/>
    </source>
</evidence>
<evidence type="ECO:0000256" key="8">
    <source>
        <dbReference type="NCBIfam" id="TIGR03303"/>
    </source>
</evidence>
<evidence type="ECO:0000256" key="5">
    <source>
        <dbReference type="ARBA" id="ARBA00022737"/>
    </source>
</evidence>
<dbReference type="Gene3D" id="3.10.20.310">
    <property type="entry name" value="membrane protein fhac"/>
    <property type="match status" value="5"/>
</dbReference>
<keyword evidence="3" id="KW-0812">Transmembrane</keyword>
<dbReference type="Gene3D" id="2.40.160.50">
    <property type="entry name" value="membrane protein fhac: a member of the omp85/tpsb transporter family"/>
    <property type="match status" value="1"/>
</dbReference>
<accession>A0AAU7E959</accession>
<dbReference type="InterPro" id="IPR010827">
    <property type="entry name" value="BamA/TamA_POTRA"/>
</dbReference>
<keyword evidence="2" id="KW-1134">Transmembrane beta strand</keyword>
<dbReference type="PROSITE" id="PS51779">
    <property type="entry name" value="POTRA"/>
    <property type="match status" value="2"/>
</dbReference>
<dbReference type="RefSeq" id="WP_348518681.1">
    <property type="nucleotide sequence ID" value="NZ_CP155620.1"/>
</dbReference>
<dbReference type="PANTHER" id="PTHR12815:SF23">
    <property type="entry name" value="OUTER MEMBRANE PROTEIN ASSEMBLY FACTOR BAMA"/>
    <property type="match status" value="1"/>
</dbReference>
<evidence type="ECO:0000256" key="4">
    <source>
        <dbReference type="ARBA" id="ARBA00022729"/>
    </source>
</evidence>
<evidence type="ECO:0000256" key="2">
    <source>
        <dbReference type="ARBA" id="ARBA00022452"/>
    </source>
</evidence>
<evidence type="ECO:0000256" key="3">
    <source>
        <dbReference type="ARBA" id="ARBA00022692"/>
    </source>
</evidence>
<name>A0AAU7E959_9BACT</name>
<dbReference type="Pfam" id="PF01103">
    <property type="entry name" value="Omp85"/>
    <property type="match status" value="1"/>
</dbReference>
<keyword evidence="7" id="KW-0998">Cell outer membrane</keyword>
<evidence type="ECO:0000256" key="7">
    <source>
        <dbReference type="ARBA" id="ARBA00023237"/>
    </source>
</evidence>
<dbReference type="Pfam" id="PF07244">
    <property type="entry name" value="POTRA"/>
    <property type="match status" value="5"/>
</dbReference>
<evidence type="ECO:0000313" key="10">
    <source>
        <dbReference type="EMBL" id="XBJ29403.1"/>
    </source>
</evidence>
<comment type="subcellular location">
    <subcellularLocation>
        <location evidence="1">Membrane</location>
    </subcellularLocation>
</comment>
<feature type="domain" description="POTRA" evidence="9">
    <location>
        <begin position="342"/>
        <end position="414"/>
    </location>
</feature>
<dbReference type="InterPro" id="IPR039910">
    <property type="entry name" value="D15-like"/>
</dbReference>
<dbReference type="AlphaFoldDB" id="A0AAU7E959"/>
<dbReference type="InterPro" id="IPR000184">
    <property type="entry name" value="Bac_surfAg_D15"/>
</dbReference>
<keyword evidence="6" id="KW-0472">Membrane</keyword>
<evidence type="ECO:0000256" key="6">
    <source>
        <dbReference type="ARBA" id="ARBA00023136"/>
    </source>
</evidence>
<dbReference type="EMBL" id="CP155620">
    <property type="protein sequence ID" value="XBJ29403.1"/>
    <property type="molecule type" value="Genomic_DNA"/>
</dbReference>
<dbReference type="HAMAP" id="MF_01430">
    <property type="entry name" value="OM_assembly_BamA"/>
    <property type="match status" value="1"/>
</dbReference>
<dbReference type="GO" id="GO:0071709">
    <property type="term" value="P:membrane assembly"/>
    <property type="evidence" value="ECO:0007669"/>
    <property type="project" value="InterPro"/>
</dbReference>
<keyword evidence="4" id="KW-0732">Signal</keyword>
<dbReference type="GO" id="GO:0009279">
    <property type="term" value="C:cell outer membrane"/>
    <property type="evidence" value="ECO:0007669"/>
    <property type="project" value="UniProtKB-UniRule"/>
</dbReference>
<dbReference type="PIRSF" id="PIRSF006076">
    <property type="entry name" value="OM_assembly_OMP85"/>
    <property type="match status" value="1"/>
</dbReference>
<reference evidence="10" key="1">
    <citation type="submission" date="2024-05" db="EMBL/GenBank/DDBJ databases">
        <title>Campylobacter coli isolated from environmental waters in Slovenia.</title>
        <authorList>
            <person name="Zautner A.E."/>
            <person name="Bunk B."/>
            <person name="Riedel T."/>
            <person name="Sproeer C."/>
        </authorList>
    </citation>
    <scope>NUCLEOTIDE SEQUENCE</scope>
    <source>
        <strain evidence="10">CCS1377</strain>
    </source>
</reference>
<dbReference type="InterPro" id="IPR034746">
    <property type="entry name" value="POTRA"/>
</dbReference>
<keyword evidence="5" id="KW-0677">Repeat</keyword>
<dbReference type="InterPro" id="IPR023707">
    <property type="entry name" value="OM_assembly_BamA"/>
</dbReference>
<dbReference type="NCBIfam" id="TIGR03303">
    <property type="entry name" value="OM_YaeT"/>
    <property type="match status" value="1"/>
</dbReference>